<dbReference type="EMBL" id="CP009687">
    <property type="protein sequence ID" value="AKL94442.1"/>
    <property type="molecule type" value="Genomic_DNA"/>
</dbReference>
<proteinExistence type="inferred from homology"/>
<dbReference type="PROSITE" id="PS00760">
    <property type="entry name" value="SPASE_I_2"/>
    <property type="match status" value="1"/>
</dbReference>
<dbReference type="GO" id="GO:0005886">
    <property type="term" value="C:plasma membrane"/>
    <property type="evidence" value="ECO:0007669"/>
    <property type="project" value="UniProtKB-SubCell"/>
</dbReference>
<dbReference type="InterPro" id="IPR036286">
    <property type="entry name" value="LexA/Signal_pep-like_sf"/>
</dbReference>
<evidence type="ECO:0000256" key="5">
    <source>
        <dbReference type="ARBA" id="ARBA00022801"/>
    </source>
</evidence>
<comment type="catalytic activity">
    <reaction evidence="1 7">
        <text>Cleavage of hydrophobic, N-terminal signal or leader sequences from secreted and periplasmic proteins.</text>
        <dbReference type="EC" id="3.4.21.89"/>
    </reaction>
</comment>
<keyword evidence="7" id="KW-0645">Protease</keyword>
<accession>A0A0G3W953</accession>
<dbReference type="GO" id="GO:0004252">
    <property type="term" value="F:serine-type endopeptidase activity"/>
    <property type="evidence" value="ECO:0007669"/>
    <property type="project" value="InterPro"/>
</dbReference>
<dbReference type="CDD" id="cd06530">
    <property type="entry name" value="S26_SPase_I"/>
    <property type="match status" value="1"/>
</dbReference>
<dbReference type="PATRIC" id="fig|84022.6.peg.951"/>
<dbReference type="GO" id="GO:0006465">
    <property type="term" value="P:signal peptide processing"/>
    <property type="evidence" value="ECO:0007669"/>
    <property type="project" value="InterPro"/>
</dbReference>
<dbReference type="AlphaFoldDB" id="A0A0G3W953"/>
<dbReference type="PANTHER" id="PTHR43390">
    <property type="entry name" value="SIGNAL PEPTIDASE I"/>
    <property type="match status" value="1"/>
</dbReference>
<keyword evidence="7" id="KW-0812">Transmembrane</keyword>
<dbReference type="RefSeq" id="WP_044823417.1">
    <property type="nucleotide sequence ID" value="NZ_CP009687.1"/>
</dbReference>
<evidence type="ECO:0000313" key="9">
    <source>
        <dbReference type="EMBL" id="AKL94442.1"/>
    </source>
</evidence>
<dbReference type="InterPro" id="IPR019757">
    <property type="entry name" value="Pept_S26A_signal_pept_1_Lys-AS"/>
</dbReference>
<dbReference type="Pfam" id="PF10502">
    <property type="entry name" value="Peptidase_S26"/>
    <property type="match status" value="1"/>
</dbReference>
<dbReference type="NCBIfam" id="TIGR02227">
    <property type="entry name" value="sigpep_I_bact"/>
    <property type="match status" value="1"/>
</dbReference>
<dbReference type="PRINTS" id="PR00727">
    <property type="entry name" value="LEADERPTASE"/>
</dbReference>
<keyword evidence="7" id="KW-1133">Transmembrane helix</keyword>
<evidence type="ECO:0000259" key="8">
    <source>
        <dbReference type="Pfam" id="PF10502"/>
    </source>
</evidence>
<keyword evidence="7" id="KW-0472">Membrane</keyword>
<keyword evidence="10" id="KW-1185">Reference proteome</keyword>
<reference evidence="9 10" key="1">
    <citation type="submission" date="2014-10" db="EMBL/GenBank/DDBJ databases">
        <title>Genome sequence of Clostridium aceticum DSM 1496.</title>
        <authorList>
            <person name="Poehlein A."/>
            <person name="Schiel-Bengelsdorf B."/>
            <person name="Gottschalk G."/>
            <person name="Duerre P."/>
            <person name="Daniel R."/>
        </authorList>
    </citation>
    <scope>NUCLEOTIDE SEQUENCE [LARGE SCALE GENOMIC DNA]</scope>
    <source>
        <strain evidence="9 10">DSM 1496</strain>
    </source>
</reference>
<feature type="domain" description="Peptidase S26" evidence="8">
    <location>
        <begin position="5"/>
        <end position="163"/>
    </location>
</feature>
<evidence type="ECO:0000313" key="10">
    <source>
        <dbReference type="Proteomes" id="UP000035704"/>
    </source>
</evidence>
<dbReference type="STRING" id="84022.CACET_c09350"/>
<dbReference type="KEGG" id="cace:CACET_c09350"/>
<dbReference type="GO" id="GO:0009003">
    <property type="term" value="F:signal peptidase activity"/>
    <property type="evidence" value="ECO:0007669"/>
    <property type="project" value="UniProtKB-EC"/>
</dbReference>
<name>A0A0G3W953_9CLOT</name>
<protein>
    <recommendedName>
        <fullName evidence="4 7">Signal peptidase I</fullName>
        <ecNumber evidence="4 7">3.4.21.89</ecNumber>
    </recommendedName>
</protein>
<evidence type="ECO:0000256" key="1">
    <source>
        <dbReference type="ARBA" id="ARBA00000677"/>
    </source>
</evidence>
<dbReference type="Gene3D" id="2.10.109.10">
    <property type="entry name" value="Umud Fragment, subunit A"/>
    <property type="match status" value="1"/>
</dbReference>
<keyword evidence="5 7" id="KW-0378">Hydrolase</keyword>
<comment type="similarity">
    <text evidence="3 7">Belongs to the peptidase S26 family.</text>
</comment>
<evidence type="ECO:0000256" key="7">
    <source>
        <dbReference type="RuleBase" id="RU362042"/>
    </source>
</evidence>
<dbReference type="OrthoDB" id="9802919at2"/>
<feature type="active site" evidence="6">
    <location>
        <position position="82"/>
    </location>
</feature>
<comment type="subcellular location">
    <subcellularLocation>
        <location evidence="2">Cell membrane</location>
        <topology evidence="2">Single-pass type II membrane protein</topology>
    </subcellularLocation>
    <subcellularLocation>
        <location evidence="7">Membrane</location>
        <topology evidence="7">Single-pass type II membrane protein</topology>
    </subcellularLocation>
</comment>
<organism evidence="9 10">
    <name type="scientific">Clostridium aceticum</name>
    <dbReference type="NCBI Taxonomy" id="84022"/>
    <lineage>
        <taxon>Bacteria</taxon>
        <taxon>Bacillati</taxon>
        <taxon>Bacillota</taxon>
        <taxon>Clostridia</taxon>
        <taxon>Eubacteriales</taxon>
        <taxon>Clostridiaceae</taxon>
        <taxon>Clostridium</taxon>
    </lineage>
</organism>
<feature type="transmembrane region" description="Helical" evidence="7">
    <location>
        <begin position="12"/>
        <end position="30"/>
    </location>
</feature>
<feature type="active site" evidence="6">
    <location>
        <position position="35"/>
    </location>
</feature>
<evidence type="ECO:0000256" key="4">
    <source>
        <dbReference type="ARBA" id="ARBA00013208"/>
    </source>
</evidence>
<dbReference type="Proteomes" id="UP000035704">
    <property type="component" value="Chromosome"/>
</dbReference>
<dbReference type="InterPro" id="IPR019533">
    <property type="entry name" value="Peptidase_S26"/>
</dbReference>
<evidence type="ECO:0000256" key="6">
    <source>
        <dbReference type="PIRSR" id="PIRSR600223-1"/>
    </source>
</evidence>
<evidence type="ECO:0000256" key="3">
    <source>
        <dbReference type="ARBA" id="ARBA00009370"/>
    </source>
</evidence>
<dbReference type="PANTHER" id="PTHR43390:SF1">
    <property type="entry name" value="CHLOROPLAST PROCESSING PEPTIDASE"/>
    <property type="match status" value="1"/>
</dbReference>
<dbReference type="EC" id="3.4.21.89" evidence="4 7"/>
<sequence length="187" mass="20845">MKKEIIEWIKTIVLSLVIALIITTFIKPTIVKNYSMIPTLDENNFLIVNRLLYKQGTPSRGDIIVFRSPLKTPAGKDKLLIKRVIALPGEEIVISDGSVFINGEYLEEPYLVDSYTEGSIDAVIPEGKIFAMGDNRGNSLDSRDDILGLVDMEDVIGKAFLRLYPLNRIGFLTTYLPIKSASIIALN</sequence>
<evidence type="ECO:0000256" key="2">
    <source>
        <dbReference type="ARBA" id="ARBA00004401"/>
    </source>
</evidence>
<gene>
    <name evidence="9" type="primary">lepB</name>
    <name evidence="9" type="ORF">CACET_c09350</name>
</gene>
<dbReference type="SUPFAM" id="SSF51306">
    <property type="entry name" value="LexA/Signal peptidase"/>
    <property type="match status" value="1"/>
</dbReference>
<dbReference type="InterPro" id="IPR000223">
    <property type="entry name" value="Pept_S26A_signal_pept_1"/>
</dbReference>